<evidence type="ECO:0000313" key="2">
    <source>
        <dbReference type="Proteomes" id="UP000277212"/>
    </source>
</evidence>
<dbReference type="Proteomes" id="UP000277212">
    <property type="component" value="Unassembled WGS sequence"/>
</dbReference>
<reference evidence="1 2" key="1">
    <citation type="submission" date="2017-06" db="EMBL/GenBank/DDBJ databases">
        <title>Comparative genomic analysis of Ambrosia Fusariam Clade fungi.</title>
        <authorList>
            <person name="Stajich J.E."/>
            <person name="Carrillo J."/>
            <person name="Kijimoto T."/>
            <person name="Eskalen A."/>
            <person name="O'Donnell K."/>
            <person name="Kasson M."/>
        </authorList>
    </citation>
    <scope>NUCLEOTIDE SEQUENCE [LARGE SCALE GENOMIC DNA]</scope>
    <source>
        <strain evidence="1">UCR3666</strain>
    </source>
</reference>
<proteinExistence type="predicted"/>
<name>A0A3M2RR08_9HYPO</name>
<protein>
    <submittedName>
        <fullName evidence="1">Uncharacterized protein</fullName>
    </submittedName>
</protein>
<comment type="caution">
    <text evidence="1">The sequence shown here is derived from an EMBL/GenBank/DDBJ whole genome shotgun (WGS) entry which is preliminary data.</text>
</comment>
<sequence>MRPATVGQGDQKQAATLANFNFRTIFFEVNQTLTTYLKDKHNKGPKDEAEIRIEHVQHDGAFNDSVFSEKARNNINKMLKTEVPGFIEKPFDVTI</sequence>
<accession>A0A3M2RR08</accession>
<dbReference type="AlphaFoldDB" id="A0A3M2RR08"/>
<dbReference type="OrthoDB" id="5094188at2759"/>
<gene>
    <name evidence="1" type="ORF">CDV36_012697</name>
</gene>
<dbReference type="EMBL" id="NKUJ01000326">
    <property type="protein sequence ID" value="RMJ07704.1"/>
    <property type="molecule type" value="Genomic_DNA"/>
</dbReference>
<evidence type="ECO:0000313" key="1">
    <source>
        <dbReference type="EMBL" id="RMJ07704.1"/>
    </source>
</evidence>
<keyword evidence="2" id="KW-1185">Reference proteome</keyword>
<organism evidence="1 2">
    <name type="scientific">Fusarium kuroshium</name>
    <dbReference type="NCBI Taxonomy" id="2010991"/>
    <lineage>
        <taxon>Eukaryota</taxon>
        <taxon>Fungi</taxon>
        <taxon>Dikarya</taxon>
        <taxon>Ascomycota</taxon>
        <taxon>Pezizomycotina</taxon>
        <taxon>Sordariomycetes</taxon>
        <taxon>Hypocreomycetidae</taxon>
        <taxon>Hypocreales</taxon>
        <taxon>Nectriaceae</taxon>
        <taxon>Fusarium</taxon>
        <taxon>Fusarium solani species complex</taxon>
    </lineage>
</organism>